<protein>
    <submittedName>
        <fullName evidence="1">Uncharacterized protein</fullName>
    </submittedName>
</protein>
<name>A0ABD0Q7U7_CIRMR</name>
<evidence type="ECO:0000313" key="2">
    <source>
        <dbReference type="Proteomes" id="UP001529510"/>
    </source>
</evidence>
<dbReference type="Proteomes" id="UP001529510">
    <property type="component" value="Unassembled WGS sequence"/>
</dbReference>
<proteinExistence type="predicted"/>
<reference evidence="1 2" key="1">
    <citation type="submission" date="2024-05" db="EMBL/GenBank/DDBJ databases">
        <title>Genome sequencing and assembly of Indian major carp, Cirrhinus mrigala (Hamilton, 1822).</title>
        <authorList>
            <person name="Mohindra V."/>
            <person name="Chowdhury L.M."/>
            <person name="Lal K."/>
            <person name="Jena J.K."/>
        </authorList>
    </citation>
    <scope>NUCLEOTIDE SEQUENCE [LARGE SCALE GENOMIC DNA]</scope>
    <source>
        <strain evidence="1">CM1030</strain>
        <tissue evidence="1">Blood</tissue>
    </source>
</reference>
<accession>A0ABD0Q7U7</accession>
<keyword evidence="2" id="KW-1185">Reference proteome</keyword>
<feature type="non-terminal residue" evidence="1">
    <location>
        <position position="54"/>
    </location>
</feature>
<sequence length="54" mass="5511">EWLSAKGPVSTGALQAGCLSVPAVGSLFCSLEFEMGTSVVWEMSGFSQMPDGAG</sequence>
<evidence type="ECO:0000313" key="1">
    <source>
        <dbReference type="EMBL" id="KAL0181911.1"/>
    </source>
</evidence>
<organism evidence="1 2">
    <name type="scientific">Cirrhinus mrigala</name>
    <name type="common">Mrigala</name>
    <dbReference type="NCBI Taxonomy" id="683832"/>
    <lineage>
        <taxon>Eukaryota</taxon>
        <taxon>Metazoa</taxon>
        <taxon>Chordata</taxon>
        <taxon>Craniata</taxon>
        <taxon>Vertebrata</taxon>
        <taxon>Euteleostomi</taxon>
        <taxon>Actinopterygii</taxon>
        <taxon>Neopterygii</taxon>
        <taxon>Teleostei</taxon>
        <taxon>Ostariophysi</taxon>
        <taxon>Cypriniformes</taxon>
        <taxon>Cyprinidae</taxon>
        <taxon>Labeoninae</taxon>
        <taxon>Labeonini</taxon>
        <taxon>Cirrhinus</taxon>
    </lineage>
</organism>
<dbReference type="AlphaFoldDB" id="A0ABD0Q7U7"/>
<comment type="caution">
    <text evidence="1">The sequence shown here is derived from an EMBL/GenBank/DDBJ whole genome shotgun (WGS) entry which is preliminary data.</text>
</comment>
<dbReference type="EMBL" id="JAMKFB020000010">
    <property type="protein sequence ID" value="KAL0181911.1"/>
    <property type="molecule type" value="Genomic_DNA"/>
</dbReference>
<feature type="non-terminal residue" evidence="1">
    <location>
        <position position="1"/>
    </location>
</feature>
<gene>
    <name evidence="1" type="ORF">M9458_021286</name>
</gene>